<evidence type="ECO:0000256" key="5">
    <source>
        <dbReference type="ARBA" id="ARBA00022840"/>
    </source>
</evidence>
<dbReference type="PANTHER" id="PTHR43793:SF2">
    <property type="entry name" value="BIFUNCTIONAL PROTEIN HLDE"/>
    <property type="match status" value="1"/>
</dbReference>
<dbReference type="RefSeq" id="WP_144333799.1">
    <property type="nucleotide sequence ID" value="NZ_VLPL01000007.1"/>
</dbReference>
<dbReference type="GO" id="GO:0005524">
    <property type="term" value="F:ATP binding"/>
    <property type="evidence" value="ECO:0007669"/>
    <property type="project" value="UniProtKB-KW"/>
</dbReference>
<dbReference type="EC" id="2.7.7.70" evidence="1"/>
<dbReference type="InterPro" id="IPR011914">
    <property type="entry name" value="RfaE_dom_II"/>
</dbReference>
<evidence type="ECO:0000256" key="6">
    <source>
        <dbReference type="ARBA" id="ARBA00023277"/>
    </source>
</evidence>
<dbReference type="PANTHER" id="PTHR43793">
    <property type="entry name" value="FAD SYNTHASE"/>
    <property type="match status" value="1"/>
</dbReference>
<evidence type="ECO:0000256" key="7">
    <source>
        <dbReference type="ARBA" id="ARBA00047428"/>
    </source>
</evidence>
<dbReference type="GO" id="GO:0005975">
    <property type="term" value="P:carbohydrate metabolic process"/>
    <property type="evidence" value="ECO:0007669"/>
    <property type="project" value="InterPro"/>
</dbReference>
<keyword evidence="4" id="KW-0547">Nucleotide-binding</keyword>
<evidence type="ECO:0000256" key="1">
    <source>
        <dbReference type="ARBA" id="ARBA00012519"/>
    </source>
</evidence>
<protein>
    <recommendedName>
        <fullName evidence="1">D-glycero-beta-D-manno-heptose 1-phosphate adenylyltransferase</fullName>
        <ecNumber evidence="1">2.7.7.70</ecNumber>
    </recommendedName>
</protein>
<accession>A0A556MNZ6</accession>
<keyword evidence="10" id="KW-1185">Reference proteome</keyword>
<dbReference type="OrthoDB" id="9795543at2"/>
<dbReference type="InterPro" id="IPR050385">
    <property type="entry name" value="Archaeal_FAD_synthase"/>
</dbReference>
<evidence type="ECO:0000259" key="8">
    <source>
        <dbReference type="Pfam" id="PF01467"/>
    </source>
</evidence>
<evidence type="ECO:0000256" key="3">
    <source>
        <dbReference type="ARBA" id="ARBA00022695"/>
    </source>
</evidence>
<evidence type="ECO:0000256" key="4">
    <source>
        <dbReference type="ARBA" id="ARBA00022741"/>
    </source>
</evidence>
<feature type="domain" description="Cytidyltransferase-like" evidence="8">
    <location>
        <begin position="33"/>
        <end position="167"/>
    </location>
</feature>
<organism evidence="9 10">
    <name type="scientific">Fluviicola chungangensis</name>
    <dbReference type="NCBI Taxonomy" id="2597671"/>
    <lineage>
        <taxon>Bacteria</taxon>
        <taxon>Pseudomonadati</taxon>
        <taxon>Bacteroidota</taxon>
        <taxon>Flavobacteriia</taxon>
        <taxon>Flavobacteriales</taxon>
        <taxon>Crocinitomicaceae</taxon>
        <taxon>Fluviicola</taxon>
    </lineage>
</organism>
<sequence>MGKFEQIKHKVTSPEEMKHWIREWKQSGEKVVFTNGCFDILHEGHVTYLAKAADFGSKLIIAINTDASVKRQGKGEERPINPESSRALILAALAFVDGVVFFDEDTPVSLIEFLEPDVLVKGADYDADESDPSSKKYIVGRETILAKGGEVKTVALVEGFSTTNIVKKLKS</sequence>
<proteinExistence type="predicted"/>
<dbReference type="NCBIfam" id="TIGR02199">
    <property type="entry name" value="rfaE_dom_II"/>
    <property type="match status" value="1"/>
</dbReference>
<keyword evidence="5" id="KW-0067">ATP-binding</keyword>
<dbReference type="GO" id="GO:0016773">
    <property type="term" value="F:phosphotransferase activity, alcohol group as acceptor"/>
    <property type="evidence" value="ECO:0007669"/>
    <property type="project" value="InterPro"/>
</dbReference>
<dbReference type="Pfam" id="PF01467">
    <property type="entry name" value="CTP_transf_like"/>
    <property type="match status" value="1"/>
</dbReference>
<dbReference type="NCBIfam" id="TIGR00125">
    <property type="entry name" value="cyt_tran_rel"/>
    <property type="match status" value="1"/>
</dbReference>
<dbReference type="InterPro" id="IPR004821">
    <property type="entry name" value="Cyt_trans-like"/>
</dbReference>
<evidence type="ECO:0000313" key="10">
    <source>
        <dbReference type="Proteomes" id="UP000316008"/>
    </source>
</evidence>
<dbReference type="EMBL" id="VLPL01000007">
    <property type="protein sequence ID" value="TSJ41538.1"/>
    <property type="molecule type" value="Genomic_DNA"/>
</dbReference>
<gene>
    <name evidence="9" type="primary">rfaE2</name>
    <name evidence="9" type="ORF">FO442_13825</name>
</gene>
<evidence type="ECO:0000256" key="2">
    <source>
        <dbReference type="ARBA" id="ARBA00022679"/>
    </source>
</evidence>
<dbReference type="InterPro" id="IPR014729">
    <property type="entry name" value="Rossmann-like_a/b/a_fold"/>
</dbReference>
<evidence type="ECO:0000313" key="9">
    <source>
        <dbReference type="EMBL" id="TSJ41538.1"/>
    </source>
</evidence>
<name>A0A556MNZ6_9FLAO</name>
<dbReference type="Gene3D" id="3.40.50.620">
    <property type="entry name" value="HUPs"/>
    <property type="match status" value="1"/>
</dbReference>
<dbReference type="SUPFAM" id="SSF52374">
    <property type="entry name" value="Nucleotidylyl transferase"/>
    <property type="match status" value="1"/>
</dbReference>
<keyword evidence="2 9" id="KW-0808">Transferase</keyword>
<dbReference type="AlphaFoldDB" id="A0A556MNZ6"/>
<dbReference type="Proteomes" id="UP000316008">
    <property type="component" value="Unassembled WGS sequence"/>
</dbReference>
<dbReference type="GO" id="GO:0016779">
    <property type="term" value="F:nucleotidyltransferase activity"/>
    <property type="evidence" value="ECO:0007669"/>
    <property type="project" value="UniProtKB-KW"/>
</dbReference>
<comment type="caution">
    <text evidence="9">The sequence shown here is derived from an EMBL/GenBank/DDBJ whole genome shotgun (WGS) entry which is preliminary data.</text>
</comment>
<reference evidence="9 10" key="1">
    <citation type="submission" date="2019-07" db="EMBL/GenBank/DDBJ databases">
        <authorList>
            <person name="Huq M.A."/>
        </authorList>
    </citation>
    <scope>NUCLEOTIDE SEQUENCE [LARGE SCALE GENOMIC DNA]</scope>
    <source>
        <strain evidence="9 10">MAH-3</strain>
    </source>
</reference>
<comment type="catalytic activity">
    <reaction evidence="7">
        <text>D-glycero-beta-D-manno-heptose 1-phosphate + ATP + H(+) = ADP-D-glycero-beta-D-manno-heptose + diphosphate</text>
        <dbReference type="Rhea" id="RHEA:27465"/>
        <dbReference type="ChEBI" id="CHEBI:15378"/>
        <dbReference type="ChEBI" id="CHEBI:30616"/>
        <dbReference type="ChEBI" id="CHEBI:33019"/>
        <dbReference type="ChEBI" id="CHEBI:59967"/>
        <dbReference type="ChEBI" id="CHEBI:61593"/>
        <dbReference type="EC" id="2.7.7.70"/>
    </reaction>
</comment>
<keyword evidence="6" id="KW-0119">Carbohydrate metabolism</keyword>
<keyword evidence="3 9" id="KW-0548">Nucleotidyltransferase</keyword>